<dbReference type="PRINTS" id="PR00368">
    <property type="entry name" value="FADPNR"/>
</dbReference>
<organism evidence="6 7">
    <name type="scientific">Colletotrichum tanaceti</name>
    <dbReference type="NCBI Taxonomy" id="1306861"/>
    <lineage>
        <taxon>Eukaryota</taxon>
        <taxon>Fungi</taxon>
        <taxon>Dikarya</taxon>
        <taxon>Ascomycota</taxon>
        <taxon>Pezizomycotina</taxon>
        <taxon>Sordariomycetes</taxon>
        <taxon>Hypocreomycetidae</taxon>
        <taxon>Glomerellales</taxon>
        <taxon>Glomerellaceae</taxon>
        <taxon>Colletotrichum</taxon>
        <taxon>Colletotrichum destructivum species complex</taxon>
    </lineage>
</organism>
<keyword evidence="3" id="KW-0274">FAD</keyword>
<dbReference type="PANTHER" id="PTHR43735:SF3">
    <property type="entry name" value="FERROPTOSIS SUPPRESSOR PROTEIN 1"/>
    <property type="match status" value="1"/>
</dbReference>
<dbReference type="GO" id="GO:0005737">
    <property type="term" value="C:cytoplasm"/>
    <property type="evidence" value="ECO:0007669"/>
    <property type="project" value="TreeGrafter"/>
</dbReference>
<evidence type="ECO:0000256" key="3">
    <source>
        <dbReference type="ARBA" id="ARBA00022827"/>
    </source>
</evidence>
<dbReference type="GO" id="GO:0004174">
    <property type="term" value="F:electron-transferring-flavoprotein dehydrogenase activity"/>
    <property type="evidence" value="ECO:0007669"/>
    <property type="project" value="TreeGrafter"/>
</dbReference>
<evidence type="ECO:0000313" key="6">
    <source>
        <dbReference type="EMBL" id="TKW53585.1"/>
    </source>
</evidence>
<keyword evidence="7" id="KW-1185">Reference proteome</keyword>
<gene>
    <name evidence="6" type="primary">AIFM2</name>
    <name evidence="6" type="ORF">CTA1_9743</name>
</gene>
<keyword evidence="4" id="KW-0560">Oxidoreductase</keyword>
<dbReference type="InterPro" id="IPR036188">
    <property type="entry name" value="FAD/NAD-bd_sf"/>
</dbReference>
<keyword evidence="2" id="KW-0285">Flavoprotein</keyword>
<proteinExistence type="inferred from homology"/>
<name>A0A4U6XD89_9PEZI</name>
<evidence type="ECO:0000256" key="4">
    <source>
        <dbReference type="ARBA" id="ARBA00023002"/>
    </source>
</evidence>
<comment type="caution">
    <text evidence="6">The sequence shown here is derived from an EMBL/GenBank/DDBJ whole genome shotgun (WGS) entry which is preliminary data.</text>
</comment>
<reference evidence="6 7" key="1">
    <citation type="journal article" date="2019" name="PLoS ONE">
        <title>Comparative genome analysis indicates high evolutionary potential of pathogenicity genes in Colletotrichum tanaceti.</title>
        <authorList>
            <person name="Lelwala R.V."/>
            <person name="Korhonen P.K."/>
            <person name="Young N.D."/>
            <person name="Scott J.B."/>
            <person name="Ades P.A."/>
            <person name="Gasser R.B."/>
            <person name="Taylor P.W.J."/>
        </authorList>
    </citation>
    <scope>NUCLEOTIDE SEQUENCE [LARGE SCALE GENOMIC DNA]</scope>
    <source>
        <strain evidence="6">BRIP57314</strain>
    </source>
</reference>
<comment type="similarity">
    <text evidence="1">Belongs to the FAD-dependent oxidoreductase family.</text>
</comment>
<dbReference type="Gene3D" id="3.50.50.100">
    <property type="match status" value="1"/>
</dbReference>
<dbReference type="PRINTS" id="PR00469">
    <property type="entry name" value="PNDRDTASEII"/>
</dbReference>
<accession>A0A4U6XD89</accession>
<dbReference type="PANTHER" id="PTHR43735">
    <property type="entry name" value="APOPTOSIS-INDUCING FACTOR 1"/>
    <property type="match status" value="1"/>
</dbReference>
<dbReference type="InterPro" id="IPR023753">
    <property type="entry name" value="FAD/NAD-binding_dom"/>
</dbReference>
<sequence>MTAQPTITTSSRKNIVILGGSYGGVSTAHYLLQHVLPKLPGRDEYQVALVSPSTQALCRPACPRALISDDMFPQDKLFVDILTAFTSTSYASTTMFRFVQGTATSVNRVGRTVNIALASDHGVETLAYHALVIATGASTPSPLLGLNRDDSETLRQSWAEFRKALPKARSIVIAGGGPAGVETAGELGEHLNGRAGWAETKLKSPKTPITLVTAASQILPALRPGIAQKAEEYLARLGVTVLKGVRVETVTRPALVGVVVGQEAEAAQKAVITLNGGKTLEADLYIPATGTRPNTDFFDNDNDENDGILLPDRRVNTNPSTLRVDGAGARVYAIGDASSFARPAVHNILSAVPVLCSNIRRDLLLASGRPETAAAEEDRLFVEDTRETQLVPIGRSKGVGAAMGYRLPSFGVWMIKGRDYWLWTTGSLWSGRQWAKES</sequence>
<dbReference type="EMBL" id="PJEX01000179">
    <property type="protein sequence ID" value="TKW53585.1"/>
    <property type="molecule type" value="Genomic_DNA"/>
</dbReference>
<dbReference type="GO" id="GO:0050660">
    <property type="term" value="F:flavin adenine dinucleotide binding"/>
    <property type="evidence" value="ECO:0007669"/>
    <property type="project" value="TreeGrafter"/>
</dbReference>
<dbReference type="Proteomes" id="UP000310108">
    <property type="component" value="Unassembled WGS sequence"/>
</dbReference>
<evidence type="ECO:0000259" key="5">
    <source>
        <dbReference type="Pfam" id="PF07992"/>
    </source>
</evidence>
<dbReference type="STRING" id="1306861.A0A4U6XD89"/>
<dbReference type="AlphaFoldDB" id="A0A4U6XD89"/>
<evidence type="ECO:0000313" key="7">
    <source>
        <dbReference type="Proteomes" id="UP000310108"/>
    </source>
</evidence>
<dbReference type="Pfam" id="PF07992">
    <property type="entry name" value="Pyr_redox_2"/>
    <property type="match status" value="1"/>
</dbReference>
<feature type="domain" description="FAD/NAD(P)-binding" evidence="5">
    <location>
        <begin position="14"/>
        <end position="338"/>
    </location>
</feature>
<evidence type="ECO:0000256" key="2">
    <source>
        <dbReference type="ARBA" id="ARBA00022630"/>
    </source>
</evidence>
<evidence type="ECO:0000256" key="1">
    <source>
        <dbReference type="ARBA" id="ARBA00006442"/>
    </source>
</evidence>
<protein>
    <submittedName>
        <fullName evidence="6">Apoptosis-inducing factor 2</fullName>
    </submittedName>
</protein>
<dbReference type="SUPFAM" id="SSF51905">
    <property type="entry name" value="FAD/NAD(P)-binding domain"/>
    <property type="match status" value="1"/>
</dbReference>